<sequence length="111" mass="11104">MPLRTCLLEHVSEFSRRLLVDQQRAGHGHAVAGGHADDDLGVLAGGVADDDLAGLEHAEVDLDVGGRGLAVLDQDGLLGQRDAGGGGAGDVGADEHAGLSLCAAVSSARAM</sequence>
<organism evidence="1 2">
    <name type="scientific">Nannocystis exedens</name>
    <dbReference type="NCBI Taxonomy" id="54"/>
    <lineage>
        <taxon>Bacteria</taxon>
        <taxon>Pseudomonadati</taxon>
        <taxon>Myxococcota</taxon>
        <taxon>Polyangia</taxon>
        <taxon>Nannocystales</taxon>
        <taxon>Nannocystaceae</taxon>
        <taxon>Nannocystis</taxon>
    </lineage>
</organism>
<reference evidence="2" key="1">
    <citation type="submission" date="2016-10" db="EMBL/GenBank/DDBJ databases">
        <authorList>
            <person name="Varghese N."/>
            <person name="Submissions S."/>
        </authorList>
    </citation>
    <scope>NUCLEOTIDE SEQUENCE [LARGE SCALE GENOMIC DNA]</scope>
    <source>
        <strain evidence="2">ATCC 25963</strain>
    </source>
</reference>
<evidence type="ECO:0000313" key="1">
    <source>
        <dbReference type="EMBL" id="SFE70993.1"/>
    </source>
</evidence>
<name>A0A1I2CT82_9BACT</name>
<protein>
    <submittedName>
        <fullName evidence="1">Uncharacterized protein</fullName>
    </submittedName>
</protein>
<dbReference type="Proteomes" id="UP000199400">
    <property type="component" value="Unassembled WGS sequence"/>
</dbReference>
<proteinExistence type="predicted"/>
<dbReference type="EMBL" id="FOMX01000018">
    <property type="protein sequence ID" value="SFE70993.1"/>
    <property type="molecule type" value="Genomic_DNA"/>
</dbReference>
<accession>A0A1I2CT82</accession>
<evidence type="ECO:0000313" key="2">
    <source>
        <dbReference type="Proteomes" id="UP000199400"/>
    </source>
</evidence>
<gene>
    <name evidence="1" type="ORF">SAMN02745121_05218</name>
</gene>
<dbReference type="AlphaFoldDB" id="A0A1I2CT82"/>
<keyword evidence="2" id="KW-1185">Reference proteome</keyword>